<keyword evidence="1" id="KW-1133">Transmembrane helix</keyword>
<organism evidence="2 3">
    <name type="scientific">Planococcus liqunii</name>
    <dbReference type="NCBI Taxonomy" id="3058394"/>
    <lineage>
        <taxon>Bacteria</taxon>
        <taxon>Bacillati</taxon>
        <taxon>Bacillota</taxon>
        <taxon>Bacilli</taxon>
        <taxon>Bacillales</taxon>
        <taxon>Caryophanaceae</taxon>
        <taxon>Planococcus</taxon>
    </lineage>
</organism>
<feature type="transmembrane region" description="Helical" evidence="1">
    <location>
        <begin position="49"/>
        <end position="81"/>
    </location>
</feature>
<proteinExistence type="predicted"/>
<dbReference type="Proteomes" id="UP001172054">
    <property type="component" value="Unassembled WGS sequence"/>
</dbReference>
<gene>
    <name evidence="2" type="ORF">QWY15_14010</name>
</gene>
<protein>
    <submittedName>
        <fullName evidence="2">Uncharacterized protein</fullName>
    </submittedName>
</protein>
<comment type="caution">
    <text evidence="2">The sequence shown here is derived from an EMBL/GenBank/DDBJ whole genome shotgun (WGS) entry which is preliminary data.</text>
</comment>
<dbReference type="RefSeq" id="WP_300982311.1">
    <property type="nucleotide sequence ID" value="NZ_CP129238.1"/>
</dbReference>
<dbReference type="EMBL" id="JAUJWW010000006">
    <property type="protein sequence ID" value="MDN7228409.1"/>
    <property type="molecule type" value="Genomic_DNA"/>
</dbReference>
<evidence type="ECO:0000313" key="2">
    <source>
        <dbReference type="EMBL" id="MDN7228409.1"/>
    </source>
</evidence>
<reference evidence="2 3" key="1">
    <citation type="submission" date="2023-06" db="EMBL/GenBank/DDBJ databases">
        <title>Novel species in genus Planococcus.</title>
        <authorList>
            <person name="Ning S."/>
        </authorList>
    </citation>
    <scope>NUCLEOTIDE SEQUENCE [LARGE SCALE GENOMIC DNA]</scope>
    <source>
        <strain evidence="2 3">N064</strain>
    </source>
</reference>
<keyword evidence="3" id="KW-1185">Reference proteome</keyword>
<keyword evidence="1" id="KW-0472">Membrane</keyword>
<sequence>MAKHVKGLTWLVLLLMLAGLILIFTSAPFGIARGNSWLMRQMEGSDSEIYYMVIETYTASFMMIGGILFGAGLLIGILTFFTSVLFDEAEEPAQAELRLKESEDA</sequence>
<accession>A0ABT8MU29</accession>
<feature type="transmembrane region" description="Helical" evidence="1">
    <location>
        <begin position="7"/>
        <end position="29"/>
    </location>
</feature>
<name>A0ABT8MU29_9BACL</name>
<evidence type="ECO:0000256" key="1">
    <source>
        <dbReference type="SAM" id="Phobius"/>
    </source>
</evidence>
<evidence type="ECO:0000313" key="3">
    <source>
        <dbReference type="Proteomes" id="UP001172054"/>
    </source>
</evidence>
<keyword evidence="1" id="KW-0812">Transmembrane</keyword>